<dbReference type="OrthoDB" id="8022549at2759"/>
<accession>A0A8H4AY90</accession>
<dbReference type="InterPro" id="IPR050951">
    <property type="entry name" value="Retrovirus_Pol_polyprotein"/>
</dbReference>
<dbReference type="PROSITE" id="PS50994">
    <property type="entry name" value="INTEGRASE"/>
    <property type="match status" value="1"/>
</dbReference>
<protein>
    <submittedName>
        <fullName evidence="2">Retrotransposable element</fullName>
    </submittedName>
</protein>
<evidence type="ECO:0000313" key="2">
    <source>
        <dbReference type="EMBL" id="KAF0543594.1"/>
    </source>
</evidence>
<organism evidence="2 3">
    <name type="scientific">Gigaspora margarita</name>
    <dbReference type="NCBI Taxonomy" id="4874"/>
    <lineage>
        <taxon>Eukaryota</taxon>
        <taxon>Fungi</taxon>
        <taxon>Fungi incertae sedis</taxon>
        <taxon>Mucoromycota</taxon>
        <taxon>Glomeromycotina</taxon>
        <taxon>Glomeromycetes</taxon>
        <taxon>Diversisporales</taxon>
        <taxon>Gigasporaceae</taxon>
        <taxon>Gigaspora</taxon>
    </lineage>
</organism>
<dbReference type="GO" id="GO:0003676">
    <property type="term" value="F:nucleic acid binding"/>
    <property type="evidence" value="ECO:0007669"/>
    <property type="project" value="InterPro"/>
</dbReference>
<keyword evidence="3" id="KW-1185">Reference proteome</keyword>
<name>A0A8H4AY90_GIGMA</name>
<feature type="domain" description="Integrase catalytic" evidence="1">
    <location>
        <begin position="1"/>
        <end position="103"/>
    </location>
</feature>
<evidence type="ECO:0000259" key="1">
    <source>
        <dbReference type="PROSITE" id="PS50994"/>
    </source>
</evidence>
<dbReference type="AlphaFoldDB" id="A0A8H4AY90"/>
<dbReference type="InterPro" id="IPR012337">
    <property type="entry name" value="RNaseH-like_sf"/>
</dbReference>
<dbReference type="InterPro" id="IPR036397">
    <property type="entry name" value="RNaseH_sf"/>
</dbReference>
<gene>
    <name evidence="2" type="ORF">F8M41_003559</name>
</gene>
<dbReference type="GO" id="GO:0015074">
    <property type="term" value="P:DNA integration"/>
    <property type="evidence" value="ECO:0007669"/>
    <property type="project" value="InterPro"/>
</dbReference>
<dbReference type="Gene3D" id="3.30.420.10">
    <property type="entry name" value="Ribonuclease H-like superfamily/Ribonuclease H"/>
    <property type="match status" value="1"/>
</dbReference>
<dbReference type="Proteomes" id="UP000439903">
    <property type="component" value="Unassembled WGS sequence"/>
</dbReference>
<evidence type="ECO:0000313" key="3">
    <source>
        <dbReference type="Proteomes" id="UP000439903"/>
    </source>
</evidence>
<dbReference type="PANTHER" id="PTHR37984:SF5">
    <property type="entry name" value="PROTEIN NYNRIN-LIKE"/>
    <property type="match status" value="1"/>
</dbReference>
<comment type="caution">
    <text evidence="2">The sequence shown here is derived from an EMBL/GenBank/DDBJ whole genome shotgun (WGS) entry which is preliminary data.</text>
</comment>
<reference evidence="2 3" key="1">
    <citation type="journal article" date="2019" name="Environ. Microbiol.">
        <title>At the nexus of three kingdoms: the genome of the mycorrhizal fungus Gigaspora margarita provides insights into plant, endobacterial and fungal interactions.</title>
        <authorList>
            <person name="Venice F."/>
            <person name="Ghignone S."/>
            <person name="Salvioli di Fossalunga A."/>
            <person name="Amselem J."/>
            <person name="Novero M."/>
            <person name="Xianan X."/>
            <person name="Sedzielewska Toro K."/>
            <person name="Morin E."/>
            <person name="Lipzen A."/>
            <person name="Grigoriev I.V."/>
            <person name="Henrissat B."/>
            <person name="Martin F.M."/>
            <person name="Bonfante P."/>
        </authorList>
    </citation>
    <scope>NUCLEOTIDE SEQUENCE [LARGE SCALE GENOMIC DNA]</scope>
    <source>
        <strain evidence="2 3">BEG34</strain>
    </source>
</reference>
<dbReference type="EMBL" id="WTPW01000132">
    <property type="protein sequence ID" value="KAF0543594.1"/>
    <property type="molecule type" value="Genomic_DNA"/>
</dbReference>
<sequence>MILSDNRKNFVGEIVRILCEKFLIKHIFSSPYHPQTNGIVERLNRTLSILPIETVIPIEPVDPDDEVSLEDSILQRAFELIEELPYHHSNTRKNTIKSQKKQKVRFDSKIQKEEFEIGDKVWVQRKDIEASRSAKFEEKRIGPFIVKEKLNNGAYKLCTIDRKTLK</sequence>
<dbReference type="GO" id="GO:0005634">
    <property type="term" value="C:nucleus"/>
    <property type="evidence" value="ECO:0007669"/>
    <property type="project" value="UniProtKB-ARBA"/>
</dbReference>
<dbReference type="PANTHER" id="PTHR37984">
    <property type="entry name" value="PROTEIN CBG26694"/>
    <property type="match status" value="1"/>
</dbReference>
<dbReference type="SUPFAM" id="SSF53098">
    <property type="entry name" value="Ribonuclease H-like"/>
    <property type="match status" value="1"/>
</dbReference>
<dbReference type="InterPro" id="IPR001584">
    <property type="entry name" value="Integrase_cat-core"/>
</dbReference>
<proteinExistence type="predicted"/>